<proteinExistence type="predicted"/>
<dbReference type="PROSITE" id="PS51725">
    <property type="entry name" value="ABM"/>
    <property type="match status" value="1"/>
</dbReference>
<dbReference type="EMBL" id="CP115611">
    <property type="protein sequence ID" value="WBW70984.1"/>
    <property type="molecule type" value="Genomic_DNA"/>
</dbReference>
<keyword evidence="2" id="KW-0560">Oxidoreductase</keyword>
<dbReference type="PANTHER" id="PTHR40624">
    <property type="entry name" value="BIOSYNTHESIS MONOOXYGENASE, PUTATIVE (AFU_ORTHOLOGUE AFUA_1G12025)-RELATED"/>
    <property type="match status" value="1"/>
</dbReference>
<protein>
    <submittedName>
        <fullName evidence="2">Antibiotic biosynthesis monooxygenase-like domain</fullName>
    </submittedName>
</protein>
<evidence type="ECO:0000313" key="3">
    <source>
        <dbReference type="Proteomes" id="UP001212411"/>
    </source>
</evidence>
<dbReference type="GO" id="GO:0004497">
    <property type="term" value="F:monooxygenase activity"/>
    <property type="evidence" value="ECO:0007669"/>
    <property type="project" value="UniProtKB-KW"/>
</dbReference>
<dbReference type="KEGG" id="som:SOMG_00854"/>
<keyword evidence="3" id="KW-1185">Reference proteome</keyword>
<dbReference type="InterPro" id="IPR007138">
    <property type="entry name" value="ABM_dom"/>
</dbReference>
<dbReference type="RefSeq" id="XP_056035227.1">
    <property type="nucleotide sequence ID" value="XM_056179647.1"/>
</dbReference>
<evidence type="ECO:0000313" key="2">
    <source>
        <dbReference type="EMBL" id="WBW70984.1"/>
    </source>
</evidence>
<keyword evidence="2" id="KW-0503">Monooxygenase</keyword>
<feature type="domain" description="ABM" evidence="1">
    <location>
        <begin position="8"/>
        <end position="98"/>
    </location>
</feature>
<sequence>MSFPANTHVLIPKAPLKTGEGKKVLDLLNDVSTHVVKNEPFTSCYYFGYDAANPDSVWGIEVYENKDALESKHMVSPPFLKFAGYLSSEQSPMVEPIQLLNFEVVDGFLNKNGAPESLDDYLVYTEYQASGNPDELKEQLTVDQEADTSIILHSLDDSLLFATVTRYANGRKQPEPAQVPGAAATVQHVKYAGVGFLTHN</sequence>
<dbReference type="SUPFAM" id="SSF54909">
    <property type="entry name" value="Dimeric alpha+beta barrel"/>
    <property type="match status" value="1"/>
</dbReference>
<dbReference type="InterPro" id="IPR011008">
    <property type="entry name" value="Dimeric_a/b-barrel"/>
</dbReference>
<dbReference type="GeneID" id="80874336"/>
<dbReference type="AlphaFoldDB" id="A0AAF0AUL1"/>
<name>A0AAF0AUL1_9SCHI</name>
<organism evidence="2 3">
    <name type="scientific">Schizosaccharomyces osmophilus</name>
    <dbReference type="NCBI Taxonomy" id="2545709"/>
    <lineage>
        <taxon>Eukaryota</taxon>
        <taxon>Fungi</taxon>
        <taxon>Dikarya</taxon>
        <taxon>Ascomycota</taxon>
        <taxon>Taphrinomycotina</taxon>
        <taxon>Schizosaccharomycetes</taxon>
        <taxon>Schizosaccharomycetales</taxon>
        <taxon>Schizosaccharomycetaceae</taxon>
        <taxon>Schizosaccharomyces</taxon>
    </lineage>
</organism>
<accession>A0AAF0AUL1</accession>
<evidence type="ECO:0000259" key="1">
    <source>
        <dbReference type="PROSITE" id="PS51725"/>
    </source>
</evidence>
<dbReference type="Gene3D" id="3.30.70.100">
    <property type="match status" value="1"/>
</dbReference>
<dbReference type="Proteomes" id="UP001212411">
    <property type="component" value="Chromosome 1"/>
</dbReference>
<dbReference type="PANTHER" id="PTHR40624:SF1">
    <property type="entry name" value="BIOSYNTHESIS MONOOXYGENASE, PUTATIVE (AFU_ORTHOLOGUE AFUA_1G12025)-RELATED"/>
    <property type="match status" value="1"/>
</dbReference>
<reference evidence="2 3" key="1">
    <citation type="journal article" date="2023" name="G3 (Bethesda)">
        <title>A high-quality reference genome for the fission yeast Schizosaccharomyces osmophilus.</title>
        <authorList>
            <person name="Jia G.S."/>
            <person name="Zhang W.C."/>
            <person name="Liang Y."/>
            <person name="Liu X.H."/>
            <person name="Rhind N."/>
            <person name="Pidoux A."/>
            <person name="Brysch-Herzberg M."/>
            <person name="Du L.L."/>
        </authorList>
    </citation>
    <scope>NUCLEOTIDE SEQUENCE [LARGE SCALE GENOMIC DNA]</scope>
    <source>
        <strain evidence="2 3">CBS 15793</strain>
    </source>
</reference>
<gene>
    <name evidence="2" type="ORF">SOMG_00854</name>
</gene>